<keyword evidence="7" id="KW-0325">Glycoprotein</keyword>
<dbReference type="PANTHER" id="PTHR21016">
    <property type="entry name" value="BETA-AMYLOID BINDING PROTEIN-RELATED"/>
    <property type="match status" value="1"/>
</dbReference>
<feature type="chain" id="PRO_5041394031" description="TM2 domain-containing protein" evidence="9">
    <location>
        <begin position="19"/>
        <end position="178"/>
    </location>
</feature>
<feature type="non-terminal residue" evidence="11">
    <location>
        <position position="178"/>
    </location>
</feature>
<organism evidence="11 12">
    <name type="scientific">Mesorhabditis spiculigera</name>
    <dbReference type="NCBI Taxonomy" id="96644"/>
    <lineage>
        <taxon>Eukaryota</taxon>
        <taxon>Metazoa</taxon>
        <taxon>Ecdysozoa</taxon>
        <taxon>Nematoda</taxon>
        <taxon>Chromadorea</taxon>
        <taxon>Rhabditida</taxon>
        <taxon>Rhabditina</taxon>
        <taxon>Rhabditomorpha</taxon>
        <taxon>Rhabditoidea</taxon>
        <taxon>Rhabditidae</taxon>
        <taxon>Mesorhabditinae</taxon>
        <taxon>Mesorhabditis</taxon>
    </lineage>
</organism>
<evidence type="ECO:0000256" key="2">
    <source>
        <dbReference type="ARBA" id="ARBA00008284"/>
    </source>
</evidence>
<evidence type="ECO:0000256" key="4">
    <source>
        <dbReference type="ARBA" id="ARBA00022729"/>
    </source>
</evidence>
<reference evidence="11" key="1">
    <citation type="submission" date="2023-06" db="EMBL/GenBank/DDBJ databases">
        <authorList>
            <person name="Delattre M."/>
        </authorList>
    </citation>
    <scope>NUCLEOTIDE SEQUENCE</scope>
    <source>
        <strain evidence="11">AF72</strain>
    </source>
</reference>
<dbReference type="AlphaFoldDB" id="A0AA36D1H5"/>
<proteinExistence type="inferred from homology"/>
<name>A0AA36D1H5_9BILA</name>
<feature type="transmembrane region" description="Helical" evidence="8">
    <location>
        <begin position="120"/>
        <end position="142"/>
    </location>
</feature>
<evidence type="ECO:0000256" key="3">
    <source>
        <dbReference type="ARBA" id="ARBA00022692"/>
    </source>
</evidence>
<evidence type="ECO:0000256" key="7">
    <source>
        <dbReference type="ARBA" id="ARBA00023180"/>
    </source>
</evidence>
<keyword evidence="12" id="KW-1185">Reference proteome</keyword>
<keyword evidence="6 8" id="KW-0472">Membrane</keyword>
<evidence type="ECO:0000256" key="8">
    <source>
        <dbReference type="SAM" id="Phobius"/>
    </source>
</evidence>
<dbReference type="GO" id="GO:0016020">
    <property type="term" value="C:membrane"/>
    <property type="evidence" value="ECO:0007669"/>
    <property type="project" value="UniProtKB-SubCell"/>
</dbReference>
<keyword evidence="4 9" id="KW-0732">Signal</keyword>
<gene>
    <name evidence="11" type="ORF">MSPICULIGERA_LOCUS17174</name>
</gene>
<keyword evidence="3 8" id="KW-0812">Transmembrane</keyword>
<protein>
    <recommendedName>
        <fullName evidence="10">TM2 domain-containing protein</fullName>
    </recommendedName>
</protein>
<sequence length="178" mass="19874">MSLRLIAILTVLLSTIITQQPCQNLSRYHYRCIEPKISNITQQPIPCEGNGSSYVWCEVVPGIDCDGIFPNQTFRKEILNACDPKSHLHHSTALLLSIFLGFLGADRFYLGYYALGTLKLLSLGGLLVFYLVDIILIALKLLGPADGTAYLAPYYGPNTYPLRLDNDTMFAVYVFAYL</sequence>
<dbReference type="Pfam" id="PF05154">
    <property type="entry name" value="TM2"/>
    <property type="match status" value="1"/>
</dbReference>
<evidence type="ECO:0000256" key="1">
    <source>
        <dbReference type="ARBA" id="ARBA00004141"/>
    </source>
</evidence>
<dbReference type="Proteomes" id="UP001177023">
    <property type="component" value="Unassembled WGS sequence"/>
</dbReference>
<evidence type="ECO:0000256" key="5">
    <source>
        <dbReference type="ARBA" id="ARBA00022989"/>
    </source>
</evidence>
<dbReference type="PANTHER" id="PTHR21016:SF1">
    <property type="entry name" value="TM2 DOMAIN-CONTAINING PROTEIN 1"/>
    <property type="match status" value="1"/>
</dbReference>
<dbReference type="EMBL" id="CATQJA010002655">
    <property type="protein sequence ID" value="CAJ0578936.1"/>
    <property type="molecule type" value="Genomic_DNA"/>
</dbReference>
<evidence type="ECO:0000256" key="6">
    <source>
        <dbReference type="ARBA" id="ARBA00023136"/>
    </source>
</evidence>
<feature type="domain" description="TM2" evidence="10">
    <location>
        <begin position="91"/>
        <end position="135"/>
    </location>
</feature>
<evidence type="ECO:0000256" key="9">
    <source>
        <dbReference type="SAM" id="SignalP"/>
    </source>
</evidence>
<feature type="signal peptide" evidence="9">
    <location>
        <begin position="1"/>
        <end position="18"/>
    </location>
</feature>
<keyword evidence="5 8" id="KW-1133">Transmembrane helix</keyword>
<comment type="caution">
    <text evidence="11">The sequence shown here is derived from an EMBL/GenBank/DDBJ whole genome shotgun (WGS) entry which is preliminary data.</text>
</comment>
<evidence type="ECO:0000313" key="11">
    <source>
        <dbReference type="EMBL" id="CAJ0578936.1"/>
    </source>
</evidence>
<dbReference type="InterPro" id="IPR007829">
    <property type="entry name" value="TM2"/>
</dbReference>
<evidence type="ECO:0000259" key="10">
    <source>
        <dbReference type="Pfam" id="PF05154"/>
    </source>
</evidence>
<accession>A0AA36D1H5</accession>
<comment type="subcellular location">
    <subcellularLocation>
        <location evidence="1">Membrane</location>
        <topology evidence="1">Multi-pass membrane protein</topology>
    </subcellularLocation>
</comment>
<evidence type="ECO:0000313" key="12">
    <source>
        <dbReference type="Proteomes" id="UP001177023"/>
    </source>
</evidence>
<dbReference type="InterPro" id="IPR050932">
    <property type="entry name" value="TM2D1-3-like"/>
</dbReference>
<comment type="similarity">
    <text evidence="2">Belongs to the TM2 family.</text>
</comment>